<organism evidence="1 2">
    <name type="scientific">Ambispora leptoticha</name>
    <dbReference type="NCBI Taxonomy" id="144679"/>
    <lineage>
        <taxon>Eukaryota</taxon>
        <taxon>Fungi</taxon>
        <taxon>Fungi incertae sedis</taxon>
        <taxon>Mucoromycota</taxon>
        <taxon>Glomeromycotina</taxon>
        <taxon>Glomeromycetes</taxon>
        <taxon>Archaeosporales</taxon>
        <taxon>Ambisporaceae</taxon>
        <taxon>Ambispora</taxon>
    </lineage>
</organism>
<comment type="caution">
    <text evidence="1">The sequence shown here is derived from an EMBL/GenBank/DDBJ whole genome shotgun (WGS) entry which is preliminary data.</text>
</comment>
<dbReference type="AlphaFoldDB" id="A0A9N9H7G9"/>
<proteinExistence type="predicted"/>
<dbReference type="Proteomes" id="UP000789508">
    <property type="component" value="Unassembled WGS sequence"/>
</dbReference>
<dbReference type="SUPFAM" id="SSF56112">
    <property type="entry name" value="Protein kinase-like (PK-like)"/>
    <property type="match status" value="1"/>
</dbReference>
<evidence type="ECO:0000313" key="2">
    <source>
        <dbReference type="Proteomes" id="UP000789508"/>
    </source>
</evidence>
<gene>
    <name evidence="1" type="ORF">ALEPTO_LOCUS10420</name>
</gene>
<name>A0A9N9H7G9_9GLOM</name>
<dbReference type="Gene3D" id="1.10.510.10">
    <property type="entry name" value="Transferase(Phosphotransferase) domain 1"/>
    <property type="match status" value="1"/>
</dbReference>
<protein>
    <submittedName>
        <fullName evidence="1">5049_t:CDS:1</fullName>
    </submittedName>
</protein>
<dbReference type="InterPro" id="IPR011009">
    <property type="entry name" value="Kinase-like_dom_sf"/>
</dbReference>
<keyword evidence="2" id="KW-1185">Reference proteome</keyword>
<dbReference type="EMBL" id="CAJVPS010011408">
    <property type="protein sequence ID" value="CAG8664672.1"/>
    <property type="molecule type" value="Genomic_DNA"/>
</dbReference>
<dbReference type="OrthoDB" id="2436248at2759"/>
<sequence>MADQTDQICNQLLQPFETIPNKARELSTLIKADLLCKLPVAGGEETKFPILKDFIYTSEEVRRSTIAMQISYALSDPIGDAVIGTGSEDMMHSSVDALIRFLLQIFVKALGGRLPIEFDRNRADPKSTTKGRDRPDFLCWTREVLLFKGEEKGDAKDFDLAVEELQSKFNVFDPMCFGDIPFMICYAAAGPKICFYAIDGSPDAGNQLDRLIPLTNMLKMDHRRDRVTILHTVINITRIMLTVSTKIPNNIIPLGKRRKTGETTITFFDDFVEKKIPRNHLPYANDDTRIHFLVRMYKHAKGYSGLVQIKDEPILKRRGSYKVFMTTRGLNILPKNEGELKAMSKSIITGLVRLHRGNFVHRDIRTPNILYVPYEKNFKYVLIDFEHGGYNGENMSDEWLNCWDDKTLTNTGQYTFLSDMYQFGKMLEGFDNMLMSVEGNDFVTNLKAKKLNAQKALQHAWIKGL</sequence>
<evidence type="ECO:0000313" key="1">
    <source>
        <dbReference type="EMBL" id="CAG8664672.1"/>
    </source>
</evidence>
<reference evidence="1" key="1">
    <citation type="submission" date="2021-06" db="EMBL/GenBank/DDBJ databases">
        <authorList>
            <person name="Kallberg Y."/>
            <person name="Tangrot J."/>
            <person name="Rosling A."/>
        </authorList>
    </citation>
    <scope>NUCLEOTIDE SEQUENCE</scope>
    <source>
        <strain evidence="1">FL130A</strain>
    </source>
</reference>
<accession>A0A9N9H7G9</accession>